<dbReference type="InterPro" id="IPR000014">
    <property type="entry name" value="PAS"/>
</dbReference>
<dbReference type="PROSITE" id="PS50887">
    <property type="entry name" value="GGDEF"/>
    <property type="match status" value="1"/>
</dbReference>
<dbReference type="Pfam" id="PF08447">
    <property type="entry name" value="PAS_3"/>
    <property type="match status" value="2"/>
</dbReference>
<keyword evidence="4" id="KW-0548">Nucleotidyltransferase</keyword>
<feature type="domain" description="PAS" evidence="1">
    <location>
        <begin position="872"/>
        <end position="918"/>
    </location>
</feature>
<dbReference type="CDD" id="cd00130">
    <property type="entry name" value="PAS"/>
    <property type="match status" value="2"/>
</dbReference>
<dbReference type="Gene3D" id="3.30.450.20">
    <property type="entry name" value="PAS domain"/>
    <property type="match status" value="4"/>
</dbReference>
<accession>A0A6N2RYY1</accession>
<feature type="domain" description="PAC" evidence="2">
    <location>
        <begin position="367"/>
        <end position="417"/>
    </location>
</feature>
<feature type="domain" description="PAS" evidence="1">
    <location>
        <begin position="171"/>
        <end position="225"/>
    </location>
</feature>
<gene>
    <name evidence="4" type="primary">yegE</name>
    <name evidence="4" type="ORF">AULFYP135_00670</name>
</gene>
<dbReference type="InterPro" id="IPR035965">
    <property type="entry name" value="PAS-like_dom_sf"/>
</dbReference>
<dbReference type="AlphaFoldDB" id="A0A6N2RYY1"/>
<keyword evidence="4" id="KW-0808">Transferase</keyword>
<dbReference type="InterPro" id="IPR032710">
    <property type="entry name" value="NTF2-like_dom_sf"/>
</dbReference>
<dbReference type="InterPro" id="IPR029787">
    <property type="entry name" value="Nucleotide_cyclase"/>
</dbReference>
<dbReference type="InterPro" id="IPR000160">
    <property type="entry name" value="GGDEF_dom"/>
</dbReference>
<dbReference type="FunFam" id="3.30.70.270:FF:000001">
    <property type="entry name" value="Diguanylate cyclase domain protein"/>
    <property type="match status" value="1"/>
</dbReference>
<dbReference type="SMART" id="SM00086">
    <property type="entry name" value="PAC"/>
    <property type="match status" value="4"/>
</dbReference>
<feature type="domain" description="PAC" evidence="2">
    <location>
        <begin position="492"/>
        <end position="545"/>
    </location>
</feature>
<evidence type="ECO:0000259" key="3">
    <source>
        <dbReference type="PROSITE" id="PS50887"/>
    </source>
</evidence>
<name>A0A6N2RYY1_9FIRM</name>
<feature type="domain" description="PAS" evidence="1">
    <location>
        <begin position="287"/>
        <end position="360"/>
    </location>
</feature>
<dbReference type="NCBIfam" id="TIGR00229">
    <property type="entry name" value="sensory_box"/>
    <property type="match status" value="3"/>
</dbReference>
<organism evidence="4">
    <name type="scientific">uncultured Anaerotruncus sp</name>
    <dbReference type="NCBI Taxonomy" id="905011"/>
    <lineage>
        <taxon>Bacteria</taxon>
        <taxon>Bacillati</taxon>
        <taxon>Bacillota</taxon>
        <taxon>Clostridia</taxon>
        <taxon>Eubacteriales</taxon>
        <taxon>Oscillospiraceae</taxon>
        <taxon>Anaerotruncus</taxon>
        <taxon>environmental samples</taxon>
    </lineage>
</organism>
<sequence length="985" mass="112794">MPNTPKETIKGFFEAYLGQRDLAKTLSYLLPEVQWVGTGKHEIVRTIGEAEEALKAEFAAEPLGYTLRFWGEKETCLGGGFAMYFTHLAVSRGEDEGKPVTLEIRVTAVCREGKIASIHASVPTFLQEEEEYFPMRFGERTYSELTKAVRANAAQLLYRCIPGGIVGGYMEEGRPLYYINEEMLSYLGFTCDEFLQATGGLLVNCIHPQDREKVKERITAMLDSGDFYEVDYRMLCKGGQYIWIHDIGKRVQAEDGRPVALSVCYDISDQVRLHQEMEQAAVELQGKNRELKELANNIPGGVVKCIFGGDLRTIYLSEGFCRMLGYSAQEIALGGSFYDFLWEEDRTRVQSELERAAEDICAKGSSLSLEYRLRTKGGSHIWVQETKRAILEDGVLYGYSVLMDITARHEMEQKLKVSEKRLSIALDQTTNLVFDYHIPTKQISFTEGRYQMDYSTLENVPDSVIQEGRIAPESLKDCREMFEDIQRGEKAASSEVLMRYTGEGPFVWVRISLTTIHWEDGRPVTAVGVMEDITARKEAERSFLKEEQYRQAMLSSMDAYGEINLTKNRFEKISGLWETYLAVKGTSTYQEIAEANSRRFVHFEDWDNYVSVVCRENLLRSYAAGNREIHCQHRRLNRDNQMVWMLLTIHLLADPDSGDVKALAYLKDINREKQRELELQYQAKKDPLTQLYNKGTAEALIRNILQEQKGSHTFFILDLDHFKEINDTYGHMFGDIVLSQAGKVLSQLFRSSDIVGRLGGDEFLVFMRNVPSQELVLRKAKEMCNAVSKLFEQDKGVFCSVGVSCCPEDGRSYEELYRRADKALYAAKNNGRNQFVLYREVEHGSQEGSFQLTNIDQEEPGNASGLSAVLERRYLSEQLLDQLDAIVYVSDPETYELYYVNRAMYSSSGYAEGECVGRKCYEAIMGRSEPCPFCTNDWLGFDKFYIWRHYNEVLRREYILKDKFILWNGKKARMEIAIDPNTLAE</sequence>
<dbReference type="InterPro" id="IPR013655">
    <property type="entry name" value="PAS_fold_3"/>
</dbReference>
<dbReference type="EMBL" id="CACRSL010000003">
    <property type="protein sequence ID" value="VYS86046.1"/>
    <property type="molecule type" value="Genomic_DNA"/>
</dbReference>
<dbReference type="SUPFAM" id="SSF55785">
    <property type="entry name" value="PYP-like sensor domain (PAS domain)"/>
    <property type="match status" value="5"/>
</dbReference>
<evidence type="ECO:0000259" key="2">
    <source>
        <dbReference type="PROSITE" id="PS50113"/>
    </source>
</evidence>
<dbReference type="Pfam" id="PF00990">
    <property type="entry name" value="GGDEF"/>
    <property type="match status" value="1"/>
</dbReference>
<reference evidence="4" key="1">
    <citation type="submission" date="2019-11" db="EMBL/GenBank/DDBJ databases">
        <authorList>
            <person name="Feng L."/>
        </authorList>
    </citation>
    <scope>NUCLEOTIDE SEQUENCE</scope>
    <source>
        <strain evidence="4">AundefinedLFYP135</strain>
    </source>
</reference>
<dbReference type="InterPro" id="IPR043128">
    <property type="entry name" value="Rev_trsase/Diguanyl_cyclase"/>
</dbReference>
<dbReference type="CDD" id="cd01949">
    <property type="entry name" value="GGDEF"/>
    <property type="match status" value="1"/>
</dbReference>
<dbReference type="PROSITE" id="PS50112">
    <property type="entry name" value="PAS"/>
    <property type="match status" value="3"/>
</dbReference>
<feature type="domain" description="PAC" evidence="2">
    <location>
        <begin position="228"/>
        <end position="279"/>
    </location>
</feature>
<dbReference type="SUPFAM" id="SSF54427">
    <property type="entry name" value="NTF2-like"/>
    <property type="match status" value="1"/>
</dbReference>
<dbReference type="InterPro" id="IPR001610">
    <property type="entry name" value="PAC"/>
</dbReference>
<feature type="domain" description="GGDEF" evidence="3">
    <location>
        <begin position="710"/>
        <end position="840"/>
    </location>
</feature>
<dbReference type="PROSITE" id="PS50113">
    <property type="entry name" value="PAC"/>
    <property type="match status" value="4"/>
</dbReference>
<dbReference type="NCBIfam" id="TIGR00254">
    <property type="entry name" value="GGDEF"/>
    <property type="match status" value="1"/>
</dbReference>
<dbReference type="EC" id="2.7.7.65" evidence="4"/>
<evidence type="ECO:0000313" key="4">
    <source>
        <dbReference type="EMBL" id="VYS86046.1"/>
    </source>
</evidence>
<dbReference type="SUPFAM" id="SSF55073">
    <property type="entry name" value="Nucleotide cyclase"/>
    <property type="match status" value="1"/>
</dbReference>
<dbReference type="InterPro" id="IPR052155">
    <property type="entry name" value="Biofilm_reg_signaling"/>
</dbReference>
<dbReference type="SMART" id="SM00091">
    <property type="entry name" value="PAS"/>
    <property type="match status" value="3"/>
</dbReference>
<protein>
    <submittedName>
        <fullName evidence="4">Putative diguanylate cyclase YegE</fullName>
        <ecNumber evidence="4">2.7.7.65</ecNumber>
    </submittedName>
</protein>
<dbReference type="GO" id="GO:0052621">
    <property type="term" value="F:diguanylate cyclase activity"/>
    <property type="evidence" value="ECO:0007669"/>
    <property type="project" value="UniProtKB-EC"/>
</dbReference>
<dbReference type="Gene3D" id="3.30.70.270">
    <property type="match status" value="1"/>
</dbReference>
<evidence type="ECO:0000259" key="1">
    <source>
        <dbReference type="PROSITE" id="PS50112"/>
    </source>
</evidence>
<dbReference type="SMART" id="SM00267">
    <property type="entry name" value="GGDEF"/>
    <property type="match status" value="1"/>
</dbReference>
<dbReference type="Pfam" id="PF13426">
    <property type="entry name" value="PAS_9"/>
    <property type="match status" value="1"/>
</dbReference>
<proteinExistence type="predicted"/>
<dbReference type="InterPro" id="IPR000700">
    <property type="entry name" value="PAS-assoc_C"/>
</dbReference>
<dbReference type="PANTHER" id="PTHR44757">
    <property type="entry name" value="DIGUANYLATE CYCLASE DGCP"/>
    <property type="match status" value="1"/>
</dbReference>
<feature type="domain" description="PAC" evidence="2">
    <location>
        <begin position="627"/>
        <end position="681"/>
    </location>
</feature>
<dbReference type="PANTHER" id="PTHR44757:SF2">
    <property type="entry name" value="BIOFILM ARCHITECTURE MAINTENANCE PROTEIN MBAA"/>
    <property type="match status" value="1"/>
</dbReference>